<keyword evidence="1" id="KW-0665">Pyrimidine biosynthesis</keyword>
<dbReference type="Gene3D" id="3.20.20.140">
    <property type="entry name" value="Metal-dependent hydrolases"/>
    <property type="match status" value="1"/>
</dbReference>
<organism evidence="4 5">
    <name type="scientific">Brevundimonas naejangsanensis</name>
    <dbReference type="NCBI Taxonomy" id="588932"/>
    <lineage>
        <taxon>Bacteria</taxon>
        <taxon>Pseudomonadati</taxon>
        <taxon>Pseudomonadota</taxon>
        <taxon>Alphaproteobacteria</taxon>
        <taxon>Caulobacterales</taxon>
        <taxon>Caulobacteraceae</taxon>
        <taxon>Brevundimonas</taxon>
    </lineage>
</organism>
<dbReference type="GO" id="GO:0004038">
    <property type="term" value="F:allantoinase activity"/>
    <property type="evidence" value="ECO:0007669"/>
    <property type="project" value="TreeGrafter"/>
</dbReference>
<dbReference type="InterPro" id="IPR050138">
    <property type="entry name" value="DHOase/Allantoinase_Hydrolase"/>
</dbReference>
<proteinExistence type="predicted"/>
<dbReference type="Pfam" id="PF01979">
    <property type="entry name" value="Amidohydro_1"/>
    <property type="match status" value="1"/>
</dbReference>
<gene>
    <name evidence="4" type="ORF">DA69_05190</name>
</gene>
<evidence type="ECO:0000313" key="4">
    <source>
        <dbReference type="EMBL" id="ANF54189.1"/>
    </source>
</evidence>
<dbReference type="Proteomes" id="UP000077603">
    <property type="component" value="Chromosome"/>
</dbReference>
<dbReference type="NCBIfam" id="TIGR00857">
    <property type="entry name" value="pyrC_multi"/>
    <property type="match status" value="1"/>
</dbReference>
<sequence length="436" mass="46157">MTAAQPIAPKALAIVNARLLDPASDYDGPGAVLIADGRIVEVIHGQATQRPEGVQIIDAEGRCLAPGLIDIRVKTGEPGNEPKETLKSASLSAAAGGVTTIVVQPDTDPAIDDPAMIDHIQRRGAALDLVHVRAAGAATQSRDGERMAEIGLMHEAGALYFTDGDRVIRNTRTLQRVMSYAASFNALIACRPTEPWLSEGAVATSGELATRLGLSGAPAIAERIQLERDLALVEQTGARFLIDQISTEGALETLARARARGLEVAASASINHLCFNEIDIGDYRTFYRLDPPLRAESDRQALVEAVRDGLIDVITSAHCPEPAENKRRPFAEAEPGAVGLETLLPAALTLHHEYGVDLLDVLRPLTQGPAALLGLEAGELSQGAPADLVLFDAGAPVVIDAATLRSKSKNSPFDGRRLQGKVLLTVVSGRIVHDAR</sequence>
<dbReference type="OrthoDB" id="9803027at2"/>
<dbReference type="InterPro" id="IPR004722">
    <property type="entry name" value="DHOase"/>
</dbReference>
<dbReference type="InterPro" id="IPR006680">
    <property type="entry name" value="Amidohydro-rel"/>
</dbReference>
<dbReference type="GO" id="GO:0005737">
    <property type="term" value="C:cytoplasm"/>
    <property type="evidence" value="ECO:0007669"/>
    <property type="project" value="TreeGrafter"/>
</dbReference>
<keyword evidence="5" id="KW-1185">Reference proteome</keyword>
<evidence type="ECO:0000259" key="3">
    <source>
        <dbReference type="Pfam" id="PF12890"/>
    </source>
</evidence>
<dbReference type="GO" id="GO:0006221">
    <property type="term" value="P:pyrimidine nucleotide biosynthetic process"/>
    <property type="evidence" value="ECO:0007669"/>
    <property type="project" value="UniProtKB-KW"/>
</dbReference>
<evidence type="ECO:0000313" key="5">
    <source>
        <dbReference type="Proteomes" id="UP000077603"/>
    </source>
</evidence>
<dbReference type="PANTHER" id="PTHR43668">
    <property type="entry name" value="ALLANTOINASE"/>
    <property type="match status" value="1"/>
</dbReference>
<dbReference type="eggNOG" id="COG0044">
    <property type="taxonomic scope" value="Bacteria"/>
</dbReference>
<dbReference type="GO" id="GO:0004151">
    <property type="term" value="F:dihydroorotase activity"/>
    <property type="evidence" value="ECO:0007669"/>
    <property type="project" value="InterPro"/>
</dbReference>
<dbReference type="SUPFAM" id="SSF51556">
    <property type="entry name" value="Metallo-dependent hydrolases"/>
    <property type="match status" value="1"/>
</dbReference>
<dbReference type="InterPro" id="IPR024403">
    <property type="entry name" value="DHOase_cat"/>
</dbReference>
<feature type="domain" description="Amidohydrolase-related" evidence="2">
    <location>
        <begin position="279"/>
        <end position="432"/>
    </location>
</feature>
<dbReference type="GO" id="GO:0046872">
    <property type="term" value="F:metal ion binding"/>
    <property type="evidence" value="ECO:0007669"/>
    <property type="project" value="InterPro"/>
</dbReference>
<accession>A0A172Y4N8</accession>
<dbReference type="PANTHER" id="PTHR43668:SF2">
    <property type="entry name" value="ALLANTOINASE"/>
    <property type="match status" value="1"/>
</dbReference>
<evidence type="ECO:0000259" key="2">
    <source>
        <dbReference type="Pfam" id="PF01979"/>
    </source>
</evidence>
<dbReference type="CDD" id="cd01317">
    <property type="entry name" value="DHOase_IIa"/>
    <property type="match status" value="1"/>
</dbReference>
<name>A0A172Y4N8_9CAUL</name>
<dbReference type="KEGG" id="bne:DA69_05190"/>
<evidence type="ECO:0000256" key="1">
    <source>
        <dbReference type="ARBA" id="ARBA00022975"/>
    </source>
</evidence>
<dbReference type="Gene3D" id="2.30.40.10">
    <property type="entry name" value="Urease, subunit C, domain 1"/>
    <property type="match status" value="1"/>
</dbReference>
<dbReference type="RefSeq" id="WP_029972485.1">
    <property type="nucleotide sequence ID" value="NZ_CP015614.1"/>
</dbReference>
<dbReference type="InterPro" id="IPR032466">
    <property type="entry name" value="Metal_Hydrolase"/>
</dbReference>
<dbReference type="AlphaFoldDB" id="A0A172Y4N8"/>
<dbReference type="GO" id="GO:0006145">
    <property type="term" value="P:purine nucleobase catabolic process"/>
    <property type="evidence" value="ECO:0007669"/>
    <property type="project" value="TreeGrafter"/>
</dbReference>
<reference evidence="4 5" key="1">
    <citation type="journal article" date="2014" name="Genome Announc.">
        <title>Genome Sequence of a Promising Hydrogen-Producing Facultative Anaerobic Bacterium, Brevundimonas naejangsanensis Strain B1.</title>
        <authorList>
            <person name="Su H."/>
            <person name="Zhang T."/>
            <person name="Bao M."/>
            <person name="Jiang Y."/>
            <person name="Wang Y."/>
            <person name="Tan T."/>
        </authorList>
    </citation>
    <scope>NUCLEOTIDE SEQUENCE [LARGE SCALE GENOMIC DNA]</scope>
    <source>
        <strain evidence="4 5">B1</strain>
    </source>
</reference>
<dbReference type="STRING" id="588932.DA69_05190"/>
<dbReference type="EMBL" id="CP015614">
    <property type="protein sequence ID" value="ANF54189.1"/>
    <property type="molecule type" value="Genomic_DNA"/>
</dbReference>
<feature type="domain" description="Dihydroorotase catalytic" evidence="3">
    <location>
        <begin position="61"/>
        <end position="248"/>
    </location>
</feature>
<dbReference type="InterPro" id="IPR011059">
    <property type="entry name" value="Metal-dep_hydrolase_composite"/>
</dbReference>
<dbReference type="SUPFAM" id="SSF51338">
    <property type="entry name" value="Composite domain of metallo-dependent hydrolases"/>
    <property type="match status" value="1"/>
</dbReference>
<protein>
    <submittedName>
        <fullName evidence="4">Dihydroorotase</fullName>
    </submittedName>
</protein>
<dbReference type="Pfam" id="PF12890">
    <property type="entry name" value="DHOase"/>
    <property type="match status" value="1"/>
</dbReference>